<comment type="similarity">
    <text evidence="1">Belongs to the UPF0502 family.</text>
</comment>
<feature type="domain" description="Methyltransferase" evidence="2">
    <location>
        <begin position="251"/>
        <end position="343"/>
    </location>
</feature>
<dbReference type="Pfam" id="PF13649">
    <property type="entry name" value="Methyltransf_25"/>
    <property type="match status" value="1"/>
</dbReference>
<gene>
    <name evidence="3" type="ORF">DDE18_02690</name>
</gene>
<protein>
    <submittedName>
        <fullName evidence="3">DUF480 domain-containing protein</fullName>
    </submittedName>
</protein>
<name>A0A2T8FFN3_9ACTN</name>
<dbReference type="InterPro" id="IPR029063">
    <property type="entry name" value="SAM-dependent_MTases_sf"/>
</dbReference>
<evidence type="ECO:0000313" key="4">
    <source>
        <dbReference type="Proteomes" id="UP000246018"/>
    </source>
</evidence>
<dbReference type="CDD" id="cd02440">
    <property type="entry name" value="AdoMet_MTases"/>
    <property type="match status" value="1"/>
</dbReference>
<dbReference type="InterPro" id="IPR007432">
    <property type="entry name" value="DUF480"/>
</dbReference>
<evidence type="ECO:0000313" key="3">
    <source>
        <dbReference type="EMBL" id="PVG84528.1"/>
    </source>
</evidence>
<dbReference type="PANTHER" id="PTHR38768">
    <property type="entry name" value="UPF0502 PROTEIN YCEH"/>
    <property type="match status" value="1"/>
</dbReference>
<sequence>MADHSRPGWLYGRGVSELPVLEPEEQRILGSLLEKQTTVPASYPLTANALRAACNQTSNRDPVVDFDQQTVEQTARALKERGLLRIVWSDTGRRTLKYHQILDERLGLDPDERALLTVLLLRGPQAPGELRTRTERLHAFADRGEVEACLRRMMGRPQPLVHELERQPGQQDRRWVHLLGPTPQQAVAAPPAVDRDAVIADGADLRDVRVRSSYGAIAAAYADQLTDELEALPFETWLLDRVVAHAAGQPVVEVGSGPGHITAYLADRGADAMGIDLSPAMVVEARRRFPGRSFEVGDLRLLTRPATASAWAAVLGWYSLIHLAASELPDAVAALVRPLAPGGWLVVGMHAGAEVRHLDEWFGHEVDLDFVLHEPGFVVGNVEAAGLVDIEWYVRGPLSARGETTQRLYVVARKPA</sequence>
<dbReference type="OrthoDB" id="9805171at2"/>
<dbReference type="InterPro" id="IPR041698">
    <property type="entry name" value="Methyltransf_25"/>
</dbReference>
<comment type="caution">
    <text evidence="3">The sequence shown here is derived from an EMBL/GenBank/DDBJ whole genome shotgun (WGS) entry which is preliminary data.</text>
</comment>
<dbReference type="Gene3D" id="3.40.50.150">
    <property type="entry name" value="Vaccinia Virus protein VP39"/>
    <property type="match status" value="1"/>
</dbReference>
<dbReference type="PANTHER" id="PTHR38768:SF1">
    <property type="entry name" value="UPF0502 PROTEIN YCEH"/>
    <property type="match status" value="1"/>
</dbReference>
<dbReference type="Gene3D" id="1.10.10.10">
    <property type="entry name" value="Winged helix-like DNA-binding domain superfamily/Winged helix DNA-binding domain"/>
    <property type="match status" value="2"/>
</dbReference>
<evidence type="ECO:0000256" key="1">
    <source>
        <dbReference type="HAMAP-Rule" id="MF_01584"/>
    </source>
</evidence>
<keyword evidence="4" id="KW-1185">Reference proteome</keyword>
<proteinExistence type="inferred from homology"/>
<accession>A0A2T8FFN3</accession>
<dbReference type="Proteomes" id="UP000246018">
    <property type="component" value="Unassembled WGS sequence"/>
</dbReference>
<evidence type="ECO:0000259" key="2">
    <source>
        <dbReference type="Pfam" id="PF13649"/>
    </source>
</evidence>
<reference evidence="3 4" key="1">
    <citation type="submission" date="2018-04" db="EMBL/GenBank/DDBJ databases">
        <title>Genome of Nocardioides gansuensis WSJ-1.</title>
        <authorList>
            <person name="Wu S."/>
            <person name="Wang G."/>
        </authorList>
    </citation>
    <scope>NUCLEOTIDE SEQUENCE [LARGE SCALE GENOMIC DNA]</scope>
    <source>
        <strain evidence="3 4">WSJ-1</strain>
    </source>
</reference>
<organism evidence="3 4">
    <name type="scientific">Nocardioides gansuensis</name>
    <dbReference type="NCBI Taxonomy" id="2138300"/>
    <lineage>
        <taxon>Bacteria</taxon>
        <taxon>Bacillati</taxon>
        <taxon>Actinomycetota</taxon>
        <taxon>Actinomycetes</taxon>
        <taxon>Propionibacteriales</taxon>
        <taxon>Nocardioidaceae</taxon>
        <taxon>Nocardioides</taxon>
    </lineage>
</organism>
<dbReference type="Pfam" id="PF04337">
    <property type="entry name" value="DUF480"/>
    <property type="match status" value="1"/>
</dbReference>
<dbReference type="SUPFAM" id="SSF53335">
    <property type="entry name" value="S-adenosyl-L-methionine-dependent methyltransferases"/>
    <property type="match status" value="1"/>
</dbReference>
<dbReference type="AlphaFoldDB" id="A0A2T8FFN3"/>
<dbReference type="SUPFAM" id="SSF46785">
    <property type="entry name" value="Winged helix' DNA-binding domain"/>
    <property type="match status" value="2"/>
</dbReference>
<dbReference type="EMBL" id="QDGZ01000001">
    <property type="protein sequence ID" value="PVG84528.1"/>
    <property type="molecule type" value="Genomic_DNA"/>
</dbReference>
<dbReference type="HAMAP" id="MF_01584">
    <property type="entry name" value="UPF0502"/>
    <property type="match status" value="1"/>
</dbReference>
<dbReference type="InterPro" id="IPR036390">
    <property type="entry name" value="WH_DNA-bd_sf"/>
</dbReference>
<dbReference type="InterPro" id="IPR036388">
    <property type="entry name" value="WH-like_DNA-bd_sf"/>
</dbReference>